<proteinExistence type="predicted"/>
<dbReference type="InterPro" id="IPR001789">
    <property type="entry name" value="Sig_transdc_resp-reg_receiver"/>
</dbReference>
<name>A0A3D9HWL1_9PROT</name>
<evidence type="ECO:0000256" key="1">
    <source>
        <dbReference type="PROSITE-ProRule" id="PRU00169"/>
    </source>
</evidence>
<evidence type="ECO:0000259" key="2">
    <source>
        <dbReference type="PROSITE" id="PS50110"/>
    </source>
</evidence>
<dbReference type="RefSeq" id="WP_181905165.1">
    <property type="nucleotide sequence ID" value="NZ_QRDW01000001.1"/>
</dbReference>
<dbReference type="SUPFAM" id="SSF52172">
    <property type="entry name" value="CheY-like"/>
    <property type="match status" value="1"/>
</dbReference>
<sequence length="146" mass="16914">MMPSSSFHVLVTGIRWRERKYHWLRLMTLGCGRVTFETDAKTALHFLQSHVLSMLIVDLDRPELGGALLLRELADRPPENDLPIIIGLVTPGRFSHQELQEFQQVDRFLEKPIWYDSLKGAMEELLSLKLTYRDMPATHSLPDDQE</sequence>
<reference evidence="3 4" key="1">
    <citation type="submission" date="2018-07" db="EMBL/GenBank/DDBJ databases">
        <title>Genomic Encyclopedia of Type Strains, Phase III (KMG-III): the genomes of soil and plant-associated and newly described type strains.</title>
        <authorList>
            <person name="Whitman W."/>
        </authorList>
    </citation>
    <scope>NUCLEOTIDE SEQUENCE [LARGE SCALE GENOMIC DNA]</scope>
    <source>
        <strain evidence="3 4">CECT 8488</strain>
    </source>
</reference>
<accession>A0A3D9HWL1</accession>
<comment type="caution">
    <text evidence="3">The sequence shown here is derived from an EMBL/GenBank/DDBJ whole genome shotgun (WGS) entry which is preliminary data.</text>
</comment>
<evidence type="ECO:0000313" key="3">
    <source>
        <dbReference type="EMBL" id="RED53892.1"/>
    </source>
</evidence>
<dbReference type="PROSITE" id="PS50110">
    <property type="entry name" value="RESPONSE_REGULATORY"/>
    <property type="match status" value="1"/>
</dbReference>
<keyword evidence="1" id="KW-0597">Phosphoprotein</keyword>
<feature type="domain" description="Response regulatory" evidence="2">
    <location>
        <begin position="8"/>
        <end position="126"/>
    </location>
</feature>
<dbReference type="InterPro" id="IPR011006">
    <property type="entry name" value="CheY-like_superfamily"/>
</dbReference>
<protein>
    <submittedName>
        <fullName evidence="3">Response regulator receiver domain-containing protein</fullName>
    </submittedName>
</protein>
<organism evidence="3 4">
    <name type="scientific">Aestuariispira insulae</name>
    <dbReference type="NCBI Taxonomy" id="1461337"/>
    <lineage>
        <taxon>Bacteria</taxon>
        <taxon>Pseudomonadati</taxon>
        <taxon>Pseudomonadota</taxon>
        <taxon>Alphaproteobacteria</taxon>
        <taxon>Rhodospirillales</taxon>
        <taxon>Kiloniellaceae</taxon>
        <taxon>Aestuariispira</taxon>
    </lineage>
</organism>
<keyword evidence="4" id="KW-1185">Reference proteome</keyword>
<dbReference type="GO" id="GO:0000160">
    <property type="term" value="P:phosphorelay signal transduction system"/>
    <property type="evidence" value="ECO:0007669"/>
    <property type="project" value="InterPro"/>
</dbReference>
<dbReference type="Gene3D" id="3.40.50.2300">
    <property type="match status" value="1"/>
</dbReference>
<dbReference type="AlphaFoldDB" id="A0A3D9HWL1"/>
<gene>
    <name evidence="3" type="ORF">DFP90_101691</name>
</gene>
<evidence type="ECO:0000313" key="4">
    <source>
        <dbReference type="Proteomes" id="UP000256845"/>
    </source>
</evidence>
<dbReference type="Proteomes" id="UP000256845">
    <property type="component" value="Unassembled WGS sequence"/>
</dbReference>
<dbReference type="EMBL" id="QRDW01000001">
    <property type="protein sequence ID" value="RED53892.1"/>
    <property type="molecule type" value="Genomic_DNA"/>
</dbReference>
<feature type="modified residue" description="4-aspartylphosphate" evidence="1">
    <location>
        <position position="58"/>
    </location>
</feature>